<name>G8PCZ2_PEDCP</name>
<dbReference type="NCBIfam" id="TIGR00231">
    <property type="entry name" value="small_GTP"/>
    <property type="match status" value="1"/>
</dbReference>
<dbReference type="eggNOG" id="COG0218">
    <property type="taxonomic scope" value="Bacteria"/>
</dbReference>
<accession>G8PCZ2</accession>
<keyword evidence="3 10" id="KW-0132">Cell division</keyword>
<dbReference type="GO" id="GO:0000917">
    <property type="term" value="P:division septum assembly"/>
    <property type="evidence" value="ECO:0007669"/>
    <property type="project" value="UniProtKB-KW"/>
</dbReference>
<dbReference type="NCBIfam" id="TIGR03598">
    <property type="entry name" value="GTPase_YsxC"/>
    <property type="match status" value="1"/>
</dbReference>
<evidence type="ECO:0000259" key="11">
    <source>
        <dbReference type="PROSITE" id="PS51706"/>
    </source>
</evidence>
<dbReference type="GO" id="GO:0005525">
    <property type="term" value="F:GTP binding"/>
    <property type="evidence" value="ECO:0007669"/>
    <property type="project" value="UniProtKB-UniRule"/>
</dbReference>
<evidence type="ECO:0000256" key="1">
    <source>
        <dbReference type="ARBA" id="ARBA00001946"/>
    </source>
</evidence>
<evidence type="ECO:0000313" key="13">
    <source>
        <dbReference type="Proteomes" id="UP000005444"/>
    </source>
</evidence>
<sequence length="196" mass="22575">MEVHNVELQISAVAPEQYPTQGYPEIAMVGRSNVGKSSLTNTLINRKSYARTSSQPGKTQTLNFYRVEEKVFFVDVPGYGYAKVSQKEREKWGTMIETYLTSRNQLKGVISLIDARHQPTEDDVSMYQYLNYYNIPILVVATKSDKIPRGKWNKQESLIKKTIGFDKKNSAFQMFSAQTKEGKDQVWNWIEKRMKG</sequence>
<dbReference type="STRING" id="701521.PECL_854"/>
<evidence type="ECO:0000256" key="7">
    <source>
        <dbReference type="ARBA" id="ARBA00023134"/>
    </source>
</evidence>
<dbReference type="PANTHER" id="PTHR11649">
    <property type="entry name" value="MSS1/TRME-RELATED GTP-BINDING PROTEIN"/>
    <property type="match status" value="1"/>
</dbReference>
<dbReference type="Gene3D" id="3.40.50.300">
    <property type="entry name" value="P-loop containing nucleotide triphosphate hydrolases"/>
    <property type="match status" value="1"/>
</dbReference>
<keyword evidence="5 10" id="KW-0547">Nucleotide-binding</keyword>
<dbReference type="InterPro" id="IPR030393">
    <property type="entry name" value="G_ENGB_dom"/>
</dbReference>
<dbReference type="InterPro" id="IPR005225">
    <property type="entry name" value="Small_GTP-bd"/>
</dbReference>
<keyword evidence="13" id="KW-1185">Reference proteome</keyword>
<evidence type="ECO:0000256" key="2">
    <source>
        <dbReference type="ARBA" id="ARBA00009638"/>
    </source>
</evidence>
<comment type="cofactor">
    <cofactor evidence="1">
        <name>Mg(2+)</name>
        <dbReference type="ChEBI" id="CHEBI:18420"/>
    </cofactor>
</comment>
<dbReference type="HOGENOM" id="CLU_033732_3_0_9"/>
<keyword evidence="6" id="KW-0460">Magnesium</keyword>
<comment type="function">
    <text evidence="10">Necessary for normal cell division and for the maintenance of normal septation.</text>
</comment>
<evidence type="ECO:0000256" key="3">
    <source>
        <dbReference type="ARBA" id="ARBA00022618"/>
    </source>
</evidence>
<evidence type="ECO:0000256" key="10">
    <source>
        <dbReference type="HAMAP-Rule" id="MF_00321"/>
    </source>
</evidence>
<dbReference type="InterPro" id="IPR006073">
    <property type="entry name" value="GTP-bd"/>
</dbReference>
<reference evidence="12 13" key="1">
    <citation type="journal article" date="2012" name="J. Bacteriol.">
        <title>Complete Genome Sequence of the Beer Spoilage Organism Pediococcus claussenii ATCC BAA-344T.</title>
        <authorList>
            <person name="Pittet V."/>
            <person name="Abegunde T."/>
            <person name="Marfleet T."/>
            <person name="Haakensen M."/>
            <person name="Morrow K."/>
            <person name="Jayaprakash T."/>
            <person name="Schroeder K."/>
            <person name="Trost B."/>
            <person name="Byrns S."/>
            <person name="Bergsveinson J."/>
            <person name="Kusalik A."/>
            <person name="Ziola B."/>
        </authorList>
    </citation>
    <scope>NUCLEOTIDE SEQUENCE [LARGE SCALE GENOMIC DNA]</scope>
    <source>
        <strain evidence="12 13">ATCC BAA-344</strain>
    </source>
</reference>
<dbReference type="FunFam" id="3.40.50.300:FF:000098">
    <property type="entry name" value="Probable GTP-binding protein EngB"/>
    <property type="match status" value="1"/>
</dbReference>
<keyword evidence="8 10" id="KW-0717">Septation</keyword>
<dbReference type="EMBL" id="CP003137">
    <property type="protein sequence ID" value="AEV95127.1"/>
    <property type="molecule type" value="Genomic_DNA"/>
</dbReference>
<dbReference type="KEGG" id="pce:PECL_854"/>
<evidence type="ECO:0000256" key="4">
    <source>
        <dbReference type="ARBA" id="ARBA00022723"/>
    </source>
</evidence>
<dbReference type="PANTHER" id="PTHR11649:SF13">
    <property type="entry name" value="ENGB-TYPE G DOMAIN-CONTAINING PROTEIN"/>
    <property type="match status" value="1"/>
</dbReference>
<evidence type="ECO:0000256" key="8">
    <source>
        <dbReference type="ARBA" id="ARBA00023210"/>
    </source>
</evidence>
<dbReference type="PATRIC" id="fig|701521.8.peg.806"/>
<dbReference type="GO" id="GO:0046872">
    <property type="term" value="F:metal ion binding"/>
    <property type="evidence" value="ECO:0007669"/>
    <property type="project" value="UniProtKB-KW"/>
</dbReference>
<evidence type="ECO:0000256" key="9">
    <source>
        <dbReference type="ARBA" id="ARBA00023306"/>
    </source>
</evidence>
<feature type="domain" description="EngB-type G" evidence="11">
    <location>
        <begin position="22"/>
        <end position="196"/>
    </location>
</feature>
<dbReference type="Pfam" id="PF01926">
    <property type="entry name" value="MMR_HSR1"/>
    <property type="match status" value="1"/>
</dbReference>
<dbReference type="PRINTS" id="PR00449">
    <property type="entry name" value="RASTRNSFRMNG"/>
</dbReference>
<dbReference type="HAMAP" id="MF_00321">
    <property type="entry name" value="GTPase_EngB"/>
    <property type="match status" value="1"/>
</dbReference>
<dbReference type="AlphaFoldDB" id="G8PCZ2"/>
<dbReference type="GO" id="GO:0005829">
    <property type="term" value="C:cytosol"/>
    <property type="evidence" value="ECO:0007669"/>
    <property type="project" value="TreeGrafter"/>
</dbReference>
<dbReference type="CDD" id="cd01876">
    <property type="entry name" value="YihA_EngB"/>
    <property type="match status" value="1"/>
</dbReference>
<dbReference type="PROSITE" id="PS51706">
    <property type="entry name" value="G_ENGB"/>
    <property type="match status" value="1"/>
</dbReference>
<organism evidence="12 13">
    <name type="scientific">Pediococcus claussenii (strain ATCC BAA-344 / DSM 14800 / JCM 18046 / KCTC 3811 / LMG 21948 / P06)</name>
    <dbReference type="NCBI Taxonomy" id="701521"/>
    <lineage>
        <taxon>Bacteria</taxon>
        <taxon>Bacillati</taxon>
        <taxon>Bacillota</taxon>
        <taxon>Bacilli</taxon>
        <taxon>Lactobacillales</taxon>
        <taxon>Lactobacillaceae</taxon>
        <taxon>Pediococcus</taxon>
    </lineage>
</organism>
<dbReference type="SUPFAM" id="SSF52540">
    <property type="entry name" value="P-loop containing nucleoside triphosphate hydrolases"/>
    <property type="match status" value="1"/>
</dbReference>
<dbReference type="RefSeq" id="WP_014215324.1">
    <property type="nucleotide sequence ID" value="NC_016605.1"/>
</dbReference>
<protein>
    <recommendedName>
        <fullName evidence="10">Probable GTP-binding protein EngB</fullName>
    </recommendedName>
</protein>
<keyword evidence="7 10" id="KW-0342">GTP-binding</keyword>
<evidence type="ECO:0000256" key="6">
    <source>
        <dbReference type="ARBA" id="ARBA00022842"/>
    </source>
</evidence>
<dbReference type="InterPro" id="IPR027417">
    <property type="entry name" value="P-loop_NTPase"/>
</dbReference>
<dbReference type="InterPro" id="IPR019987">
    <property type="entry name" value="GTP-bd_ribosome_bio_YsxC"/>
</dbReference>
<keyword evidence="9 10" id="KW-0131">Cell cycle</keyword>
<proteinExistence type="inferred from homology"/>
<keyword evidence="4" id="KW-0479">Metal-binding</keyword>
<dbReference type="Proteomes" id="UP000005444">
    <property type="component" value="Chromosome"/>
</dbReference>
<evidence type="ECO:0000256" key="5">
    <source>
        <dbReference type="ARBA" id="ARBA00022741"/>
    </source>
</evidence>
<gene>
    <name evidence="12" type="primary">ysxC</name>
    <name evidence="10" type="synonym">engB</name>
    <name evidence="12" type="ordered locus">PECL_854</name>
</gene>
<comment type="similarity">
    <text evidence="2 10">Belongs to the TRAFAC class TrmE-Era-EngA-EngB-Septin-like GTPase superfamily. EngB GTPase family.</text>
</comment>
<evidence type="ECO:0000313" key="12">
    <source>
        <dbReference type="EMBL" id="AEV95127.1"/>
    </source>
</evidence>